<evidence type="ECO:0008006" key="5">
    <source>
        <dbReference type="Google" id="ProtNLM"/>
    </source>
</evidence>
<dbReference type="GO" id="GO:0043399">
    <property type="term" value="F:tRNA adenosine(64)-2'-O-ribosylphosphate transferase activity"/>
    <property type="evidence" value="ECO:0007669"/>
    <property type="project" value="InterPro"/>
</dbReference>
<dbReference type="AlphaFoldDB" id="A0A2P6N902"/>
<evidence type="ECO:0000313" key="4">
    <source>
        <dbReference type="Proteomes" id="UP000241769"/>
    </source>
</evidence>
<dbReference type="Pfam" id="PF17184">
    <property type="entry name" value="Rit1_C"/>
    <property type="match status" value="1"/>
</dbReference>
<evidence type="ECO:0000259" key="2">
    <source>
        <dbReference type="Pfam" id="PF17184"/>
    </source>
</evidence>
<dbReference type="PANTHER" id="PTHR31811:SF0">
    <property type="entry name" value="TRNA A64-2'-O-RIBOSYLPHOSPHATE TRANSFERASE"/>
    <property type="match status" value="1"/>
</dbReference>
<protein>
    <recommendedName>
        <fullName evidence="5">Initiator tRNA phosphoribosyl transferase</fullName>
    </recommendedName>
</protein>
<comment type="caution">
    <text evidence="3">The sequence shown here is derived from an EMBL/GenBank/DDBJ whole genome shotgun (WGS) entry which is preliminary data.</text>
</comment>
<dbReference type="InterPro" id="IPR007306">
    <property type="entry name" value="Rit1"/>
</dbReference>
<dbReference type="EMBL" id="MDYQ01000149">
    <property type="protein sequence ID" value="PRP80434.1"/>
    <property type="molecule type" value="Genomic_DNA"/>
</dbReference>
<name>A0A2P6N902_9EUKA</name>
<reference evidence="3 4" key="1">
    <citation type="journal article" date="2018" name="Genome Biol. Evol.">
        <title>Multiple Roots of Fruiting Body Formation in Amoebozoa.</title>
        <authorList>
            <person name="Hillmann F."/>
            <person name="Forbes G."/>
            <person name="Novohradska S."/>
            <person name="Ferling I."/>
            <person name="Riege K."/>
            <person name="Groth M."/>
            <person name="Westermann M."/>
            <person name="Marz M."/>
            <person name="Spaller T."/>
            <person name="Winckler T."/>
            <person name="Schaap P."/>
            <person name="Glockner G."/>
        </authorList>
    </citation>
    <scope>NUCLEOTIDE SEQUENCE [LARGE SCALE GENOMIC DNA]</scope>
    <source>
        <strain evidence="3 4">Jena</strain>
    </source>
</reference>
<organism evidence="3 4">
    <name type="scientific">Planoprotostelium fungivorum</name>
    <dbReference type="NCBI Taxonomy" id="1890364"/>
    <lineage>
        <taxon>Eukaryota</taxon>
        <taxon>Amoebozoa</taxon>
        <taxon>Evosea</taxon>
        <taxon>Variosea</taxon>
        <taxon>Cavosteliida</taxon>
        <taxon>Cavosteliaceae</taxon>
        <taxon>Planoprotostelium</taxon>
    </lineage>
</organism>
<dbReference type="OrthoDB" id="45256at2759"/>
<accession>A0A2P6N902</accession>
<evidence type="ECO:0000313" key="3">
    <source>
        <dbReference type="EMBL" id="PRP80434.1"/>
    </source>
</evidence>
<evidence type="ECO:0000259" key="1">
    <source>
        <dbReference type="Pfam" id="PF04179"/>
    </source>
</evidence>
<sequence>MELTQYLKSVKSVLPISVLLEDEANKEGDFEDDDDETQYNFSREEEAMFTADPSKSLYRALRKRIAVKYHFDSHSKLPRIPLFANLRCGLWYSSHFDGSAYFKSTDGHYGQWQINQSRLNLHFAEAACNGAIIVDSTRKGKIFPDSFSRTIPIWACVINRLIATERKDPLYDTTLHLPPWITQAEQSRVNSLIDHFVQTIRNSGVDLSSVSKVLHKPLRPLWICNSGDGSLSLTPNGTSMEELIEQKEYAPLICLSASSGRGVKGTDMDTMYIPGAGDDHESWSKGLTPELFWKHREQLIDENTGPMDVERRVSKIVAGHSRCVEDHRMYAIPPTGMILCVGEHIPSISGPFAVLDCSPRMTLEPTDFDSYEYIPMPEEKTDSQIDPSTLLRIVEFSQRHLTPPNKRDVVIYSNSGLNGPTCVSLCLLTRFYDGEGEWIGDKKDMSQVIVVPSPQFIERQITKGGIRNMLMIIERVVKRGKGPPRVFMNQINKFFLSKEDK</sequence>
<feature type="domain" description="Rit1 DUSP-like" evidence="1">
    <location>
        <begin position="373"/>
        <end position="494"/>
    </location>
</feature>
<dbReference type="InParanoid" id="A0A2P6N902"/>
<proteinExistence type="predicted"/>
<dbReference type="GO" id="GO:0005737">
    <property type="term" value="C:cytoplasm"/>
    <property type="evidence" value="ECO:0007669"/>
    <property type="project" value="TreeGrafter"/>
</dbReference>
<dbReference type="PANTHER" id="PTHR31811">
    <property type="entry name" value="TRNA A64-2'-O-RIBOSYLPHOSPHATE TRANSFERASE"/>
    <property type="match status" value="1"/>
</dbReference>
<dbReference type="InterPro" id="IPR033449">
    <property type="entry name" value="Rit1_N"/>
</dbReference>
<gene>
    <name evidence="3" type="ORF">PROFUN_11889</name>
</gene>
<dbReference type="Proteomes" id="UP000241769">
    <property type="component" value="Unassembled WGS sequence"/>
</dbReference>
<dbReference type="GO" id="GO:0019988">
    <property type="term" value="P:charged-tRNA amino acid modification"/>
    <property type="evidence" value="ECO:0007669"/>
    <property type="project" value="InterPro"/>
</dbReference>
<dbReference type="InterPro" id="IPR033421">
    <property type="entry name" value="Rit1_DUSP-like"/>
</dbReference>
<feature type="domain" description="Rit1 N-terminal" evidence="2">
    <location>
        <begin position="74"/>
        <end position="317"/>
    </location>
</feature>
<dbReference type="Pfam" id="PF04179">
    <property type="entry name" value="Init_tRNA_PT"/>
    <property type="match status" value="1"/>
</dbReference>
<keyword evidence="4" id="KW-1185">Reference proteome</keyword>
<dbReference type="STRING" id="1890364.A0A2P6N902"/>